<dbReference type="HAMAP" id="MF_02065">
    <property type="entry name" value="MltG"/>
    <property type="match status" value="1"/>
</dbReference>
<dbReference type="GO" id="GO:0071555">
    <property type="term" value="P:cell wall organization"/>
    <property type="evidence" value="ECO:0007669"/>
    <property type="project" value="UniProtKB-KW"/>
</dbReference>
<comment type="catalytic activity">
    <reaction evidence="7">
        <text>a peptidoglycan chain = a peptidoglycan chain with N-acetyl-1,6-anhydromuramyl-[peptide] at the reducing end + a peptidoglycan chain with N-acetylglucosamine at the non-reducing end.</text>
        <dbReference type="EC" id="4.2.2.29"/>
    </reaction>
</comment>
<evidence type="ECO:0000256" key="2">
    <source>
        <dbReference type="ARBA" id="ARBA00022692"/>
    </source>
</evidence>
<dbReference type="PANTHER" id="PTHR30518:SF2">
    <property type="entry name" value="ENDOLYTIC MUREIN TRANSGLYCOSYLASE"/>
    <property type="match status" value="1"/>
</dbReference>
<dbReference type="PATRIC" id="fig|1618406.3.peg.77"/>
<comment type="similarity">
    <text evidence="7">Belongs to the transglycosylase MltG family.</text>
</comment>
<dbReference type="EMBL" id="LBYQ01000002">
    <property type="protein sequence ID" value="KKR55625.1"/>
    <property type="molecule type" value="Genomic_DNA"/>
</dbReference>
<dbReference type="AlphaFoldDB" id="A0A0G0U840"/>
<accession>A0A0G0U840</accession>
<dbReference type="Gene3D" id="3.30.1490.480">
    <property type="entry name" value="Endolytic murein transglycosylase"/>
    <property type="match status" value="1"/>
</dbReference>
<sequence length="332" mass="37199">MERINRKLVLFAVIFIFLILVPVSVNKYYNYLLEAVSTDDKTQIFVIRPGEPTAEIAQKLEKANLVKNALAFRLLVSQMGVAKNIQAGDFRLSASMSSREIAQLLTHGAIDVWVTLPEGLRVEEQAQIIENNLNFGANESFVFDKNEYIKVAKEGYMFPDTYLIPKDATAQDVAAKLEETFSAKVDDELLEQGEKNNLSADDVVILASLLEREAKTNEEKPIIAGIILNRLNAGVALQIDATVQYAKGYGTAQNTWWPTVTVDDYQSIKSVYNTYLFVGLPPKPIANPGLESIKAAANPVQTGFFYYMHDREGKIHYAQTSDEHQHNIDEYL</sequence>
<protein>
    <recommendedName>
        <fullName evidence="7">Endolytic murein transglycosylase</fullName>
        <ecNumber evidence="7">4.2.2.29</ecNumber>
    </recommendedName>
    <alternativeName>
        <fullName evidence="7">Peptidoglycan lytic transglycosylase</fullName>
    </alternativeName>
    <alternativeName>
        <fullName evidence="7">Peptidoglycan polymerization terminase</fullName>
    </alternativeName>
</protein>
<reference evidence="8 9" key="1">
    <citation type="journal article" date="2015" name="Nature">
        <title>rRNA introns, odd ribosomes, and small enigmatic genomes across a large radiation of phyla.</title>
        <authorList>
            <person name="Brown C.T."/>
            <person name="Hug L.A."/>
            <person name="Thomas B.C."/>
            <person name="Sharon I."/>
            <person name="Castelle C.J."/>
            <person name="Singh A."/>
            <person name="Wilkins M.J."/>
            <person name="Williams K.H."/>
            <person name="Banfield J.F."/>
        </authorList>
    </citation>
    <scope>NUCLEOTIDE SEQUENCE [LARGE SCALE GENOMIC DNA]</scope>
</reference>
<evidence type="ECO:0000256" key="4">
    <source>
        <dbReference type="ARBA" id="ARBA00023136"/>
    </source>
</evidence>
<comment type="function">
    <text evidence="7">Functions as a peptidoglycan terminase that cleaves nascent peptidoglycan strands endolytically to terminate their elongation.</text>
</comment>
<comment type="caution">
    <text evidence="8">The sequence shown here is derived from an EMBL/GenBank/DDBJ whole genome shotgun (WGS) entry which is preliminary data.</text>
</comment>
<evidence type="ECO:0000256" key="7">
    <source>
        <dbReference type="HAMAP-Rule" id="MF_02065"/>
    </source>
</evidence>
<dbReference type="GO" id="GO:0005886">
    <property type="term" value="C:plasma membrane"/>
    <property type="evidence" value="ECO:0007669"/>
    <property type="project" value="UniProtKB-UniRule"/>
</dbReference>
<dbReference type="NCBIfam" id="TIGR00247">
    <property type="entry name" value="endolytic transglycosylase MltG"/>
    <property type="match status" value="1"/>
</dbReference>
<evidence type="ECO:0000256" key="6">
    <source>
        <dbReference type="ARBA" id="ARBA00023316"/>
    </source>
</evidence>
<keyword evidence="6 7" id="KW-0961">Cell wall biogenesis/degradation</keyword>
<dbReference type="EC" id="4.2.2.29" evidence="7"/>
<dbReference type="PANTHER" id="PTHR30518">
    <property type="entry name" value="ENDOLYTIC MUREIN TRANSGLYCOSYLASE"/>
    <property type="match status" value="1"/>
</dbReference>
<proteinExistence type="inferred from homology"/>
<keyword evidence="2 7" id="KW-0812">Transmembrane</keyword>
<evidence type="ECO:0000256" key="5">
    <source>
        <dbReference type="ARBA" id="ARBA00023239"/>
    </source>
</evidence>
<keyword evidence="5 7" id="KW-0456">Lyase</keyword>
<dbReference type="InterPro" id="IPR003770">
    <property type="entry name" value="MLTG-like"/>
</dbReference>
<dbReference type="GO" id="GO:0008932">
    <property type="term" value="F:lytic endotransglycosylase activity"/>
    <property type="evidence" value="ECO:0007669"/>
    <property type="project" value="UniProtKB-UniRule"/>
</dbReference>
<gene>
    <name evidence="7" type="primary">mltG</name>
    <name evidence="8" type="ORF">UT92_C0002G0003</name>
</gene>
<dbReference type="Proteomes" id="UP000034489">
    <property type="component" value="Unassembled WGS sequence"/>
</dbReference>
<evidence type="ECO:0000313" key="8">
    <source>
        <dbReference type="EMBL" id="KKR55625.1"/>
    </source>
</evidence>
<name>A0A0G0U840_9BACT</name>
<organism evidence="8 9">
    <name type="scientific">Candidatus Curtissbacteria bacterium GW2011_GWA1_40_24</name>
    <dbReference type="NCBI Taxonomy" id="1618406"/>
    <lineage>
        <taxon>Bacteria</taxon>
        <taxon>Candidatus Curtissiibacteriota</taxon>
    </lineage>
</organism>
<dbReference type="GO" id="GO:0009252">
    <property type="term" value="P:peptidoglycan biosynthetic process"/>
    <property type="evidence" value="ECO:0007669"/>
    <property type="project" value="UniProtKB-UniRule"/>
</dbReference>
<keyword evidence="4 7" id="KW-0472">Membrane</keyword>
<evidence type="ECO:0000313" key="9">
    <source>
        <dbReference type="Proteomes" id="UP000034489"/>
    </source>
</evidence>
<keyword evidence="1 7" id="KW-1003">Cell membrane</keyword>
<evidence type="ECO:0000256" key="1">
    <source>
        <dbReference type="ARBA" id="ARBA00022475"/>
    </source>
</evidence>
<evidence type="ECO:0000256" key="3">
    <source>
        <dbReference type="ARBA" id="ARBA00022989"/>
    </source>
</evidence>
<keyword evidence="3 7" id="KW-1133">Transmembrane helix</keyword>
<dbReference type="Pfam" id="PF02618">
    <property type="entry name" value="YceG"/>
    <property type="match status" value="1"/>
</dbReference>
<feature type="site" description="Important for catalytic activity" evidence="7">
    <location>
        <position position="213"/>
    </location>
</feature>